<dbReference type="InterPro" id="IPR050373">
    <property type="entry name" value="Fibrinogen_C-term_domain"/>
</dbReference>
<dbReference type="PANTHER" id="PTHR19143">
    <property type="entry name" value="FIBRINOGEN/TENASCIN/ANGIOPOEITIN"/>
    <property type="match status" value="1"/>
</dbReference>
<name>A0AA88YAH4_PINIB</name>
<dbReference type="InterPro" id="IPR014716">
    <property type="entry name" value="Fibrinogen_a/b/g_C_1"/>
</dbReference>
<dbReference type="Proteomes" id="UP001186944">
    <property type="component" value="Unassembled WGS sequence"/>
</dbReference>
<feature type="domain" description="Fibrinogen C-terminal" evidence="1">
    <location>
        <begin position="1"/>
        <end position="193"/>
    </location>
</feature>
<dbReference type="Gene3D" id="3.90.215.10">
    <property type="entry name" value="Gamma Fibrinogen, chain A, domain 1"/>
    <property type="match status" value="1"/>
</dbReference>
<comment type="caution">
    <text evidence="2">The sequence shown here is derived from an EMBL/GenBank/DDBJ whole genome shotgun (WGS) entry which is preliminary data.</text>
</comment>
<reference evidence="2" key="1">
    <citation type="submission" date="2019-08" db="EMBL/GenBank/DDBJ databases">
        <title>The improved chromosome-level genome for the pearl oyster Pinctada fucata martensii using PacBio sequencing and Hi-C.</title>
        <authorList>
            <person name="Zheng Z."/>
        </authorList>
    </citation>
    <scope>NUCLEOTIDE SEQUENCE</scope>
    <source>
        <strain evidence="2">ZZ-2019</strain>
        <tissue evidence="2">Adductor muscle</tissue>
    </source>
</reference>
<keyword evidence="3" id="KW-1185">Reference proteome</keyword>
<accession>A0AA88YAH4</accession>
<evidence type="ECO:0000313" key="2">
    <source>
        <dbReference type="EMBL" id="KAK3092685.1"/>
    </source>
</evidence>
<evidence type="ECO:0000313" key="3">
    <source>
        <dbReference type="Proteomes" id="UP001186944"/>
    </source>
</evidence>
<dbReference type="AlphaFoldDB" id="A0AA88YAH4"/>
<dbReference type="InterPro" id="IPR002181">
    <property type="entry name" value="Fibrinogen_a/b/g_C_dom"/>
</dbReference>
<proteinExistence type="predicted"/>
<sequence length="193" mass="21256">FTDCSEGNGIYSGVVDAFIKPTGILNPVKVLCNFDYSVTYIQYRKNGDVNFNRSWSEYENGFGDVNGDFWLGNKYIRALAQQKNYFLGLRQYTSSWSISSYPSLAIDSATNFYALTYGSLISGTDGLSPADTSKEAYGQQFSTYDRDPTGCAKLHGSGWWYNTGCSLSNLNGNFQVTFGSTTGITQTGIGIYT</sequence>
<evidence type="ECO:0000259" key="1">
    <source>
        <dbReference type="PROSITE" id="PS51406"/>
    </source>
</evidence>
<gene>
    <name evidence="2" type="ORF">FSP39_005872</name>
</gene>
<dbReference type="Pfam" id="PF00147">
    <property type="entry name" value="Fibrinogen_C"/>
    <property type="match status" value="1"/>
</dbReference>
<dbReference type="InterPro" id="IPR036056">
    <property type="entry name" value="Fibrinogen-like_C"/>
</dbReference>
<protein>
    <recommendedName>
        <fullName evidence="1">Fibrinogen C-terminal domain-containing protein</fullName>
    </recommendedName>
</protein>
<organism evidence="2 3">
    <name type="scientific">Pinctada imbricata</name>
    <name type="common">Atlantic pearl-oyster</name>
    <name type="synonym">Pinctada martensii</name>
    <dbReference type="NCBI Taxonomy" id="66713"/>
    <lineage>
        <taxon>Eukaryota</taxon>
        <taxon>Metazoa</taxon>
        <taxon>Spiralia</taxon>
        <taxon>Lophotrochozoa</taxon>
        <taxon>Mollusca</taxon>
        <taxon>Bivalvia</taxon>
        <taxon>Autobranchia</taxon>
        <taxon>Pteriomorphia</taxon>
        <taxon>Pterioida</taxon>
        <taxon>Pterioidea</taxon>
        <taxon>Pteriidae</taxon>
        <taxon>Pinctada</taxon>
    </lineage>
</organism>
<dbReference type="GO" id="GO:0005615">
    <property type="term" value="C:extracellular space"/>
    <property type="evidence" value="ECO:0007669"/>
    <property type="project" value="TreeGrafter"/>
</dbReference>
<dbReference type="SUPFAM" id="SSF56496">
    <property type="entry name" value="Fibrinogen C-terminal domain-like"/>
    <property type="match status" value="1"/>
</dbReference>
<dbReference type="SMART" id="SM00186">
    <property type="entry name" value="FBG"/>
    <property type="match status" value="1"/>
</dbReference>
<dbReference type="EMBL" id="VSWD01000009">
    <property type="protein sequence ID" value="KAK3092685.1"/>
    <property type="molecule type" value="Genomic_DNA"/>
</dbReference>
<feature type="non-terminal residue" evidence="2">
    <location>
        <position position="1"/>
    </location>
</feature>
<dbReference type="PROSITE" id="PS51406">
    <property type="entry name" value="FIBRINOGEN_C_2"/>
    <property type="match status" value="1"/>
</dbReference>